<keyword evidence="2" id="KW-1185">Reference proteome</keyword>
<dbReference type="EMBL" id="KQ085905">
    <property type="protein sequence ID" value="KLO17418.1"/>
    <property type="molecule type" value="Genomic_DNA"/>
</dbReference>
<proteinExistence type="predicted"/>
<sequence length="185" mass="19942">MRLERDTISGTLGCLDSIGCATGTSRTFGHQSFSVSSRVSWSLLVGGESSPTSVPLYSAGYVTNFPTNFEIGAHFRTTMTARHSRGFSCALHGEPRILPFCLKSANYSTPGPLHVMSPRLGLRLIAYRPGVFLSSLRQRATMPGIHIQGLFLLSEAGDPANTQQAVLFIHLLCTFLCAAHPPAAF</sequence>
<dbReference type="Proteomes" id="UP000053477">
    <property type="component" value="Unassembled WGS sequence"/>
</dbReference>
<dbReference type="AlphaFoldDB" id="A0A0H2S715"/>
<protein>
    <submittedName>
        <fullName evidence="1">Uncharacterized protein</fullName>
    </submittedName>
</protein>
<organism evidence="1 2">
    <name type="scientific">Schizopora paradoxa</name>
    <dbReference type="NCBI Taxonomy" id="27342"/>
    <lineage>
        <taxon>Eukaryota</taxon>
        <taxon>Fungi</taxon>
        <taxon>Dikarya</taxon>
        <taxon>Basidiomycota</taxon>
        <taxon>Agaricomycotina</taxon>
        <taxon>Agaricomycetes</taxon>
        <taxon>Hymenochaetales</taxon>
        <taxon>Schizoporaceae</taxon>
        <taxon>Schizopora</taxon>
    </lineage>
</organism>
<reference evidence="1 2" key="1">
    <citation type="submission" date="2015-04" db="EMBL/GenBank/DDBJ databases">
        <title>Complete genome sequence of Schizopora paradoxa KUC8140, a cosmopolitan wood degrader in East Asia.</title>
        <authorList>
            <consortium name="DOE Joint Genome Institute"/>
            <person name="Min B."/>
            <person name="Park H."/>
            <person name="Jang Y."/>
            <person name="Kim J.-J."/>
            <person name="Kim K.H."/>
            <person name="Pangilinan J."/>
            <person name="Lipzen A."/>
            <person name="Riley R."/>
            <person name="Grigoriev I.V."/>
            <person name="Spatafora J.W."/>
            <person name="Choi I.-G."/>
        </authorList>
    </citation>
    <scope>NUCLEOTIDE SEQUENCE [LARGE SCALE GENOMIC DNA]</scope>
    <source>
        <strain evidence="1 2">KUC8140</strain>
    </source>
</reference>
<accession>A0A0H2S715</accession>
<gene>
    <name evidence="1" type="ORF">SCHPADRAFT_168225</name>
</gene>
<evidence type="ECO:0000313" key="1">
    <source>
        <dbReference type="EMBL" id="KLO17418.1"/>
    </source>
</evidence>
<evidence type="ECO:0000313" key="2">
    <source>
        <dbReference type="Proteomes" id="UP000053477"/>
    </source>
</evidence>
<dbReference type="InParanoid" id="A0A0H2S715"/>
<name>A0A0H2S715_9AGAM</name>